<protein>
    <recommendedName>
        <fullName evidence="3">Transposase IS701-like DDE domain-containing protein</fullName>
    </recommendedName>
</protein>
<dbReference type="Proteomes" id="UP000440096">
    <property type="component" value="Unassembled WGS sequence"/>
</dbReference>
<organism evidence="1 2">
    <name type="scientific">Amycolatopsis pithecellobii</name>
    <dbReference type="NCBI Taxonomy" id="664692"/>
    <lineage>
        <taxon>Bacteria</taxon>
        <taxon>Bacillati</taxon>
        <taxon>Actinomycetota</taxon>
        <taxon>Actinomycetes</taxon>
        <taxon>Pseudonocardiales</taxon>
        <taxon>Pseudonocardiaceae</taxon>
        <taxon>Amycolatopsis</taxon>
    </lineage>
</organism>
<evidence type="ECO:0008006" key="3">
    <source>
        <dbReference type="Google" id="ProtNLM"/>
    </source>
</evidence>
<accession>A0A6N7ZA23</accession>
<proteinExistence type="predicted"/>
<dbReference type="OrthoDB" id="53689at2"/>
<comment type="caution">
    <text evidence="1">The sequence shown here is derived from an EMBL/GenBank/DDBJ whole genome shotgun (WGS) entry which is preliminary data.</text>
</comment>
<dbReference type="EMBL" id="WMBA01000072">
    <property type="protein sequence ID" value="MTD58584.1"/>
    <property type="molecule type" value="Genomic_DNA"/>
</dbReference>
<evidence type="ECO:0000313" key="1">
    <source>
        <dbReference type="EMBL" id="MTD58584.1"/>
    </source>
</evidence>
<sequence>MQRLRCRVDWDIDRVRDYVVEHLGLPGGVLIVDDAGVLKTRHPLRRGARTYSGTAGRIENGHIGTLLILSFQA</sequence>
<name>A0A6N7ZA23_9PSEU</name>
<reference evidence="1 2" key="1">
    <citation type="submission" date="2019-11" db="EMBL/GenBank/DDBJ databases">
        <title>Draft genome of Amycolatopsis RM579.</title>
        <authorList>
            <person name="Duangmal K."/>
            <person name="Mingma R."/>
        </authorList>
    </citation>
    <scope>NUCLEOTIDE SEQUENCE [LARGE SCALE GENOMIC DNA]</scope>
    <source>
        <strain evidence="1 2">RM579</strain>
    </source>
</reference>
<gene>
    <name evidence="1" type="ORF">GKO32_32090</name>
</gene>
<dbReference type="RefSeq" id="WP_154760664.1">
    <property type="nucleotide sequence ID" value="NZ_WMBA01000072.1"/>
</dbReference>
<keyword evidence="2" id="KW-1185">Reference proteome</keyword>
<dbReference type="AlphaFoldDB" id="A0A6N7ZA23"/>
<evidence type="ECO:0000313" key="2">
    <source>
        <dbReference type="Proteomes" id="UP000440096"/>
    </source>
</evidence>